<evidence type="ECO:0000313" key="9">
    <source>
        <dbReference type="EMBL" id="NEN76248.1"/>
    </source>
</evidence>
<dbReference type="InterPro" id="IPR020097">
    <property type="entry name" value="PsdUridine_synth_TruA_a/b_dom"/>
</dbReference>
<dbReference type="GO" id="GO:0031119">
    <property type="term" value="P:tRNA pseudouridine synthesis"/>
    <property type="evidence" value="ECO:0007669"/>
    <property type="project" value="UniProtKB-UniRule"/>
</dbReference>
<dbReference type="CDD" id="cd02570">
    <property type="entry name" value="PseudoU_synth_EcTruA"/>
    <property type="match status" value="1"/>
</dbReference>
<comment type="function">
    <text evidence="4">Formation of pseudouridine at positions 38, 39 and 40 in the anticodon stem and loop of transfer RNAs.</text>
</comment>
<evidence type="ECO:0000256" key="3">
    <source>
        <dbReference type="ARBA" id="ARBA00023235"/>
    </source>
</evidence>
<evidence type="ECO:0000259" key="8">
    <source>
        <dbReference type="Pfam" id="PF01416"/>
    </source>
</evidence>
<feature type="active site" description="Nucleophile" evidence="4 5">
    <location>
        <position position="49"/>
    </location>
</feature>
<dbReference type="PIRSF" id="PIRSF001430">
    <property type="entry name" value="tRNA_psdUrid_synth"/>
    <property type="match status" value="1"/>
</dbReference>
<dbReference type="HAMAP" id="MF_00171">
    <property type="entry name" value="TruA"/>
    <property type="match status" value="1"/>
</dbReference>
<keyword evidence="2 4" id="KW-0819">tRNA processing</keyword>
<gene>
    <name evidence="4 9" type="primary">truA</name>
    <name evidence="9" type="ORF">F9B74_07920</name>
</gene>
<comment type="caution">
    <text evidence="9">The sequence shown here is derived from an EMBL/GenBank/DDBJ whole genome shotgun (WGS) entry which is preliminary data.</text>
</comment>
<protein>
    <recommendedName>
        <fullName evidence="4">tRNA pseudouridine synthase A</fullName>
        <ecNumber evidence="4">5.4.99.12</ecNumber>
    </recommendedName>
    <alternativeName>
        <fullName evidence="4">tRNA pseudouridine(38-40) synthase</fullName>
    </alternativeName>
    <alternativeName>
        <fullName evidence="4">tRNA pseudouridylate synthase I</fullName>
    </alternativeName>
    <alternativeName>
        <fullName evidence="4">tRNA-uridine isomerase I</fullName>
    </alternativeName>
</protein>
<dbReference type="InterPro" id="IPR020094">
    <property type="entry name" value="TruA/RsuA/RluB/E/F_N"/>
</dbReference>
<accession>A0A6L9Y8T6</accession>
<dbReference type="NCBIfam" id="TIGR00071">
    <property type="entry name" value="hisT_truA"/>
    <property type="match status" value="1"/>
</dbReference>
<dbReference type="AlphaFoldDB" id="A0A6L9Y8T6"/>
<dbReference type="InterPro" id="IPR020103">
    <property type="entry name" value="PsdUridine_synth_cat_dom_sf"/>
</dbReference>
<dbReference type="GO" id="GO:0160147">
    <property type="term" value="F:tRNA pseudouridine(38-40) synthase activity"/>
    <property type="evidence" value="ECO:0007669"/>
    <property type="project" value="UniProtKB-EC"/>
</dbReference>
<dbReference type="InterPro" id="IPR020095">
    <property type="entry name" value="PsdUridine_synth_TruA_C"/>
</dbReference>
<dbReference type="EMBL" id="JAAGYR010000015">
    <property type="protein sequence ID" value="NEN76248.1"/>
    <property type="molecule type" value="Genomic_DNA"/>
</dbReference>
<feature type="binding site" evidence="4 6">
    <location>
        <position position="107"/>
    </location>
    <ligand>
        <name>substrate</name>
    </ligand>
</feature>
<evidence type="ECO:0000256" key="1">
    <source>
        <dbReference type="ARBA" id="ARBA00009375"/>
    </source>
</evidence>
<comment type="similarity">
    <text evidence="1 4 7">Belongs to the tRNA pseudouridine synthase TruA family.</text>
</comment>
<sequence>MALGIAYDGQSFNGWQTQPNGNTVQDFLENALTQFTAEPIHTICAGRTDTGVHGLGQIVHFDTVAERQLFSWVRGVNALLPPSIRVRWAHEVSGDFHARFSACSRTYVYIIRNEMNLAPSWQGRAGWDFHPLDTTLMQQAASYLIGTHDFTSFRSSICQAASPIRTLEQLTIEQHGVFIVFTLKANAFLHHMVRNIIGALVYVGKGRFPPEWIQQLLHQRNRSFSAPTFMADGLYLVNVDYPEQFGLQIYQQFDIYHAFDSLIQSI</sequence>
<keyword evidence="10" id="KW-1185">Reference proteome</keyword>
<dbReference type="PANTHER" id="PTHR11142">
    <property type="entry name" value="PSEUDOURIDYLATE SYNTHASE"/>
    <property type="match status" value="1"/>
</dbReference>
<dbReference type="PANTHER" id="PTHR11142:SF0">
    <property type="entry name" value="TRNA PSEUDOURIDINE SYNTHASE-LIKE 1"/>
    <property type="match status" value="1"/>
</dbReference>
<evidence type="ECO:0000256" key="6">
    <source>
        <dbReference type="PIRSR" id="PIRSR001430-2"/>
    </source>
</evidence>
<dbReference type="Gene3D" id="3.30.70.660">
    <property type="entry name" value="Pseudouridine synthase I, catalytic domain, C-terminal subdomain"/>
    <property type="match status" value="1"/>
</dbReference>
<evidence type="ECO:0000256" key="4">
    <source>
        <dbReference type="HAMAP-Rule" id="MF_00171"/>
    </source>
</evidence>
<dbReference type="Gene3D" id="3.30.70.580">
    <property type="entry name" value="Pseudouridine synthase I, catalytic domain, N-terminal subdomain"/>
    <property type="match status" value="1"/>
</dbReference>
<reference evidence="9 10" key="1">
    <citation type="submission" date="2020-02" db="EMBL/GenBank/DDBJ databases">
        <title>Pelistega sp. NLN82 were isolated from wild rodents of the Hainan Island.</title>
        <authorList>
            <person name="Niu N."/>
            <person name="Zhou J."/>
        </authorList>
    </citation>
    <scope>NUCLEOTIDE SEQUENCE [LARGE SCALE GENOMIC DNA]</scope>
    <source>
        <strain evidence="9 10">NLN82</strain>
    </source>
</reference>
<dbReference type="SUPFAM" id="SSF55120">
    <property type="entry name" value="Pseudouridine synthase"/>
    <property type="match status" value="1"/>
</dbReference>
<dbReference type="FunFam" id="3.30.70.580:FF:000001">
    <property type="entry name" value="tRNA pseudouridine synthase A"/>
    <property type="match status" value="1"/>
</dbReference>
<comment type="subunit">
    <text evidence="4">Homodimer.</text>
</comment>
<organism evidence="9 10">
    <name type="scientific">Pelistega ratti</name>
    <dbReference type="NCBI Taxonomy" id="2652177"/>
    <lineage>
        <taxon>Bacteria</taxon>
        <taxon>Pseudomonadati</taxon>
        <taxon>Pseudomonadota</taxon>
        <taxon>Betaproteobacteria</taxon>
        <taxon>Burkholderiales</taxon>
        <taxon>Alcaligenaceae</taxon>
        <taxon>Pelistega</taxon>
    </lineage>
</organism>
<comment type="catalytic activity">
    <reaction evidence="4 7">
        <text>uridine(38/39/40) in tRNA = pseudouridine(38/39/40) in tRNA</text>
        <dbReference type="Rhea" id="RHEA:22376"/>
        <dbReference type="Rhea" id="RHEA-COMP:10085"/>
        <dbReference type="Rhea" id="RHEA-COMP:10087"/>
        <dbReference type="ChEBI" id="CHEBI:65314"/>
        <dbReference type="ChEBI" id="CHEBI:65315"/>
        <dbReference type="EC" id="5.4.99.12"/>
    </reaction>
</comment>
<dbReference type="Pfam" id="PF01416">
    <property type="entry name" value="PseudoU_synth_1"/>
    <property type="match status" value="2"/>
</dbReference>
<comment type="caution">
    <text evidence="4">Lacks conserved residue(s) required for the propagation of feature annotation.</text>
</comment>
<keyword evidence="3 4" id="KW-0413">Isomerase</keyword>
<dbReference type="GO" id="GO:0003723">
    <property type="term" value="F:RNA binding"/>
    <property type="evidence" value="ECO:0007669"/>
    <property type="project" value="InterPro"/>
</dbReference>
<feature type="domain" description="Pseudouridine synthase I TruA alpha/beta" evidence="8">
    <location>
        <begin position="6"/>
        <end position="100"/>
    </location>
</feature>
<evidence type="ECO:0000313" key="10">
    <source>
        <dbReference type="Proteomes" id="UP000477651"/>
    </source>
</evidence>
<dbReference type="EC" id="5.4.99.12" evidence="4"/>
<dbReference type="InterPro" id="IPR001406">
    <property type="entry name" value="PsdUridine_synth_TruA"/>
</dbReference>
<name>A0A6L9Y8T6_9BURK</name>
<evidence type="ECO:0000256" key="2">
    <source>
        <dbReference type="ARBA" id="ARBA00022694"/>
    </source>
</evidence>
<dbReference type="Proteomes" id="UP000477651">
    <property type="component" value="Unassembled WGS sequence"/>
</dbReference>
<proteinExistence type="inferred from homology"/>
<evidence type="ECO:0000256" key="5">
    <source>
        <dbReference type="PIRSR" id="PIRSR001430-1"/>
    </source>
</evidence>
<evidence type="ECO:0000256" key="7">
    <source>
        <dbReference type="RuleBase" id="RU003792"/>
    </source>
</evidence>
<feature type="domain" description="Pseudouridine synthase I TruA alpha/beta" evidence="8">
    <location>
        <begin position="140"/>
        <end position="242"/>
    </location>
</feature>